<dbReference type="Gene3D" id="1.50.10.10">
    <property type="match status" value="1"/>
</dbReference>
<protein>
    <recommendedName>
        <fullName evidence="3">Prenyltransferase</fullName>
    </recommendedName>
</protein>
<name>A0A1B4Y373_MYCUL</name>
<accession>A0A1B4Y373</accession>
<evidence type="ECO:0000313" key="2">
    <source>
        <dbReference type="Proteomes" id="UP000218067"/>
    </source>
</evidence>
<organism evidence="1 2">
    <name type="scientific">Mycobacterium ulcerans subsp. shinshuense</name>
    <dbReference type="NCBI Taxonomy" id="1124626"/>
    <lineage>
        <taxon>Bacteria</taxon>
        <taxon>Bacillati</taxon>
        <taxon>Actinomycetota</taxon>
        <taxon>Actinomycetes</taxon>
        <taxon>Mycobacteriales</taxon>
        <taxon>Mycobacteriaceae</taxon>
        <taxon>Mycobacterium</taxon>
        <taxon>Mycobacterium ulcerans group</taxon>
    </lineage>
</organism>
<dbReference type="GO" id="GO:0005975">
    <property type="term" value="P:carbohydrate metabolic process"/>
    <property type="evidence" value="ECO:0007669"/>
    <property type="project" value="InterPro"/>
</dbReference>
<proteinExistence type="predicted"/>
<dbReference type="EMBL" id="AP017624">
    <property type="protein sequence ID" value="BAV41501.1"/>
    <property type="molecule type" value="Genomic_DNA"/>
</dbReference>
<dbReference type="InterPro" id="IPR008928">
    <property type="entry name" value="6-hairpin_glycosidase_sf"/>
</dbReference>
<sequence>MHRPSPPAVPGALTRDQCRQTAQSIASAQEPSGAIPWFVGGHTDPWDHVECAMALTAAGLLEQARAAFDWSCRAQRADGSWPIEIRTGTVEDENSDSNFCAYIATGIWHHVLVTGDKSFAVTMWPMVRKAIDFVIDLQVGNGEICWARSESGPLTEALMTGCASIFHAMRCALALADFVGEPQPEWELALGRLGHAIVAHPEAFAEKERYSMDWYYPILGGALRGPAAAARIDHRWNDFVVGGLGIRCVDDRPWVTGAETCELVLALDAIGHRAAAHEQFAAMQHLREDDGSYWTGLVFADGKRWPEERTTWTAAAMILAADALSNTTRGAGIFRGHALPTGLQTDFDCECVVSRPGC</sequence>
<dbReference type="AlphaFoldDB" id="A0A1B4Y373"/>
<dbReference type="InterPro" id="IPR012341">
    <property type="entry name" value="6hp_glycosidase-like_sf"/>
</dbReference>
<dbReference type="Proteomes" id="UP000218067">
    <property type="component" value="Chromosome"/>
</dbReference>
<dbReference type="GeneID" id="93436980"/>
<evidence type="ECO:0008006" key="3">
    <source>
        <dbReference type="Google" id="ProtNLM"/>
    </source>
</evidence>
<evidence type="ECO:0000313" key="1">
    <source>
        <dbReference type="EMBL" id="BAV41501.1"/>
    </source>
</evidence>
<gene>
    <name evidence="1" type="ORF">SHTP_2372</name>
</gene>
<dbReference type="RefSeq" id="WP_096370737.1">
    <property type="nucleotide sequence ID" value="NZ_AP017624.1"/>
</dbReference>
<dbReference type="SUPFAM" id="SSF48208">
    <property type="entry name" value="Six-hairpin glycosidases"/>
    <property type="match status" value="1"/>
</dbReference>
<reference evidence="1 2" key="1">
    <citation type="submission" date="2016-08" db="EMBL/GenBank/DDBJ databases">
        <title>Complete genome sequence of Mycobacterium shinshuense, a subspecies of M. ulcerans.</title>
        <authorList>
            <person name="Yoshida M."/>
            <person name="Ogura Y."/>
            <person name="Hayashi T."/>
            <person name="Hoshino Y."/>
        </authorList>
    </citation>
    <scope>NUCLEOTIDE SEQUENCE [LARGE SCALE GENOMIC DNA]</scope>
    <source>
        <strain evidence="2">ATCC 33728</strain>
    </source>
</reference>